<keyword evidence="2" id="KW-0540">Nuclease</keyword>
<evidence type="ECO:0000313" key="2">
    <source>
        <dbReference type="EMBL" id="MPM35607.1"/>
    </source>
</evidence>
<evidence type="ECO:0000259" key="1">
    <source>
        <dbReference type="Pfam" id="PF01367"/>
    </source>
</evidence>
<dbReference type="GO" id="GO:0003677">
    <property type="term" value="F:DNA binding"/>
    <property type="evidence" value="ECO:0007669"/>
    <property type="project" value="InterPro"/>
</dbReference>
<reference evidence="2" key="1">
    <citation type="submission" date="2019-08" db="EMBL/GenBank/DDBJ databases">
        <authorList>
            <person name="Kucharzyk K."/>
            <person name="Murdoch R.W."/>
            <person name="Higgins S."/>
            <person name="Loffler F."/>
        </authorList>
    </citation>
    <scope>NUCLEOTIDE SEQUENCE</scope>
</reference>
<dbReference type="InterPro" id="IPR008918">
    <property type="entry name" value="HhH2"/>
</dbReference>
<sequence>MYTAERIYKKWGVLPSQIVEYKAIVGDKSDNINGIKGIGPKTAQKILSLGNINTVIEKDLLDDKLSNMLKEKLDLINRNIKLITMKKDIPIVNESFALRDKIKLNKKPMEIIKESGVY</sequence>
<dbReference type="GO" id="GO:0033567">
    <property type="term" value="P:DNA replication, Okazaki fragment processing"/>
    <property type="evidence" value="ECO:0007669"/>
    <property type="project" value="InterPro"/>
</dbReference>
<keyword evidence="2" id="KW-0378">Hydrolase</keyword>
<accession>A0A644Z4R7</accession>
<dbReference type="SUPFAM" id="SSF47807">
    <property type="entry name" value="5' to 3' exonuclease, C-terminal subdomain"/>
    <property type="match status" value="1"/>
</dbReference>
<dbReference type="EMBL" id="VSSQ01007341">
    <property type="protein sequence ID" value="MPM35607.1"/>
    <property type="molecule type" value="Genomic_DNA"/>
</dbReference>
<dbReference type="CDD" id="cd09898">
    <property type="entry name" value="H3TH_53EXO"/>
    <property type="match status" value="1"/>
</dbReference>
<dbReference type="SMART" id="SM00279">
    <property type="entry name" value="HhH2"/>
    <property type="match status" value="1"/>
</dbReference>
<comment type="caution">
    <text evidence="2">The sequence shown here is derived from an EMBL/GenBank/DDBJ whole genome shotgun (WGS) entry which is preliminary data.</text>
</comment>
<organism evidence="2">
    <name type="scientific">bioreactor metagenome</name>
    <dbReference type="NCBI Taxonomy" id="1076179"/>
    <lineage>
        <taxon>unclassified sequences</taxon>
        <taxon>metagenomes</taxon>
        <taxon>ecological metagenomes</taxon>
    </lineage>
</organism>
<proteinExistence type="predicted"/>
<dbReference type="GO" id="GO:0017108">
    <property type="term" value="F:5'-flap endonuclease activity"/>
    <property type="evidence" value="ECO:0007669"/>
    <property type="project" value="InterPro"/>
</dbReference>
<keyword evidence="2" id="KW-0255">Endonuclease</keyword>
<dbReference type="InterPro" id="IPR020045">
    <property type="entry name" value="DNA_polI_H3TH"/>
</dbReference>
<protein>
    <submittedName>
        <fullName evidence="2">Flap endonuclease Xni</fullName>
        <ecNumber evidence="2">3.1.-.-</ecNumber>
    </submittedName>
</protein>
<dbReference type="InterPro" id="IPR038969">
    <property type="entry name" value="FEN"/>
</dbReference>
<gene>
    <name evidence="2" type="primary">xni_2</name>
    <name evidence="2" type="ORF">SDC9_82200</name>
</gene>
<name>A0A644Z4R7_9ZZZZ</name>
<dbReference type="Pfam" id="PF01367">
    <property type="entry name" value="5_3_exonuc"/>
    <property type="match status" value="1"/>
</dbReference>
<feature type="domain" description="5'-3' exonuclease" evidence="1">
    <location>
        <begin position="14"/>
        <end position="92"/>
    </location>
</feature>
<dbReference type="PANTHER" id="PTHR42646:SF2">
    <property type="entry name" value="5'-3' EXONUCLEASE FAMILY PROTEIN"/>
    <property type="match status" value="1"/>
</dbReference>
<dbReference type="EC" id="3.1.-.-" evidence="2"/>
<dbReference type="Gene3D" id="1.10.150.20">
    <property type="entry name" value="5' to 3' exonuclease, C-terminal subdomain"/>
    <property type="match status" value="1"/>
</dbReference>
<dbReference type="AlphaFoldDB" id="A0A644Z4R7"/>
<dbReference type="PANTHER" id="PTHR42646">
    <property type="entry name" value="FLAP ENDONUCLEASE XNI"/>
    <property type="match status" value="1"/>
</dbReference>
<dbReference type="InterPro" id="IPR036279">
    <property type="entry name" value="5-3_exonuclease_C_sf"/>
</dbReference>